<proteinExistence type="predicted"/>
<evidence type="ECO:0000313" key="1">
    <source>
        <dbReference type="Proteomes" id="UP000887579"/>
    </source>
</evidence>
<name>A0AC34GIM2_9BILA</name>
<evidence type="ECO:0000313" key="2">
    <source>
        <dbReference type="WBParaSite" id="ES5_v2.g29513.t1"/>
    </source>
</evidence>
<reference evidence="2" key="1">
    <citation type="submission" date="2022-11" db="UniProtKB">
        <authorList>
            <consortium name="WormBaseParasite"/>
        </authorList>
    </citation>
    <scope>IDENTIFICATION</scope>
</reference>
<organism evidence="1 2">
    <name type="scientific">Panagrolaimus sp. ES5</name>
    <dbReference type="NCBI Taxonomy" id="591445"/>
    <lineage>
        <taxon>Eukaryota</taxon>
        <taxon>Metazoa</taxon>
        <taxon>Ecdysozoa</taxon>
        <taxon>Nematoda</taxon>
        <taxon>Chromadorea</taxon>
        <taxon>Rhabditida</taxon>
        <taxon>Tylenchina</taxon>
        <taxon>Panagrolaimomorpha</taxon>
        <taxon>Panagrolaimoidea</taxon>
        <taxon>Panagrolaimidae</taxon>
        <taxon>Panagrolaimus</taxon>
    </lineage>
</organism>
<sequence length="135" mass="15373">MMVYNHKPFEYPANPFTDYDVCAYEVLCKVKSILDNFASPPVQRACKAMELSDDNLRTIMERMNASYDEGLAKKDHAAVKQLPSYVRSVPNGTEKGDFLALDLGGTNFRVLLIRLDKNESEMTSKIFRVPESLMR</sequence>
<dbReference type="Proteomes" id="UP000887579">
    <property type="component" value="Unplaced"/>
</dbReference>
<protein>
    <submittedName>
        <fullName evidence="2">Phosphotransferase</fullName>
    </submittedName>
</protein>
<dbReference type="WBParaSite" id="ES5_v2.g29513.t1">
    <property type="protein sequence ID" value="ES5_v2.g29513.t1"/>
    <property type="gene ID" value="ES5_v2.g29513"/>
</dbReference>
<accession>A0AC34GIM2</accession>